<comment type="caution">
    <text evidence="12">The sequence shown here is derived from an EMBL/GenBank/DDBJ whole genome shotgun (WGS) entry which is preliminary data.</text>
</comment>
<dbReference type="PANTHER" id="PTHR43884:SF12">
    <property type="entry name" value="ISOVALERYL-COA DEHYDROGENASE, MITOCHONDRIAL-RELATED"/>
    <property type="match status" value="1"/>
</dbReference>
<proteinExistence type="inferred from homology"/>
<reference evidence="12 13" key="1">
    <citation type="submission" date="2020-12" db="EMBL/GenBank/DDBJ databases">
        <title>WGS of Thermoactinomyces spp.</title>
        <authorList>
            <person name="Cheng K."/>
        </authorList>
    </citation>
    <scope>NUCLEOTIDE SEQUENCE [LARGE SCALE GENOMIC DNA]</scope>
    <source>
        <strain evidence="13">CICC 10671\DSM 43846</strain>
    </source>
</reference>
<dbReference type="Pfam" id="PF00441">
    <property type="entry name" value="Acyl-CoA_dh_1"/>
    <property type="match status" value="1"/>
</dbReference>
<feature type="domain" description="Acyl-CoA dehydrogenase/oxidase C-terminal" evidence="9">
    <location>
        <begin position="229"/>
        <end position="377"/>
    </location>
</feature>
<dbReference type="InterPro" id="IPR037069">
    <property type="entry name" value="AcylCoA_DH/ox_N_sf"/>
</dbReference>
<dbReference type="FunFam" id="2.40.110.10:FF:000001">
    <property type="entry name" value="Acyl-CoA dehydrogenase, mitochondrial"/>
    <property type="match status" value="1"/>
</dbReference>
<dbReference type="InterPro" id="IPR006089">
    <property type="entry name" value="Acyl-CoA_DH_CS"/>
</dbReference>
<dbReference type="GO" id="GO:0009083">
    <property type="term" value="P:branched-chain amino acid catabolic process"/>
    <property type="evidence" value="ECO:0007669"/>
    <property type="project" value="UniProtKB-KW"/>
</dbReference>
<evidence type="ECO:0000256" key="3">
    <source>
        <dbReference type="ARBA" id="ARBA00009347"/>
    </source>
</evidence>
<gene>
    <name evidence="12" type="ORF">I8U20_04750</name>
</gene>
<dbReference type="InterPro" id="IPR006091">
    <property type="entry name" value="Acyl-CoA_Oxase/DH_mid-dom"/>
</dbReference>
<dbReference type="Gene3D" id="2.40.110.10">
    <property type="entry name" value="Butyryl-CoA Dehydrogenase, subunit A, domain 2"/>
    <property type="match status" value="1"/>
</dbReference>
<dbReference type="InterPro" id="IPR046373">
    <property type="entry name" value="Acyl-CoA_Oxase/DH_mid-dom_sf"/>
</dbReference>
<evidence type="ECO:0000259" key="11">
    <source>
        <dbReference type="Pfam" id="PF02771"/>
    </source>
</evidence>
<dbReference type="Gene3D" id="1.10.540.10">
    <property type="entry name" value="Acyl-CoA dehydrogenase/oxidase, N-terminal domain"/>
    <property type="match status" value="1"/>
</dbReference>
<evidence type="ECO:0000256" key="2">
    <source>
        <dbReference type="ARBA" id="ARBA00005109"/>
    </source>
</evidence>
<dbReference type="PIRSF" id="PIRSF016578">
    <property type="entry name" value="HsaA"/>
    <property type="match status" value="1"/>
</dbReference>
<evidence type="ECO:0000313" key="13">
    <source>
        <dbReference type="Proteomes" id="UP000633619"/>
    </source>
</evidence>
<evidence type="ECO:0000256" key="4">
    <source>
        <dbReference type="ARBA" id="ARBA00022456"/>
    </source>
</evidence>
<dbReference type="FunFam" id="1.20.140.10:FF:000001">
    <property type="entry name" value="Acyl-CoA dehydrogenase"/>
    <property type="match status" value="1"/>
</dbReference>
<dbReference type="InterPro" id="IPR036250">
    <property type="entry name" value="AcylCo_DH-like_C"/>
</dbReference>
<evidence type="ECO:0000256" key="7">
    <source>
        <dbReference type="ARBA" id="ARBA00023002"/>
    </source>
</evidence>
<dbReference type="SUPFAM" id="SSF56645">
    <property type="entry name" value="Acyl-CoA dehydrogenase NM domain-like"/>
    <property type="match status" value="1"/>
</dbReference>
<keyword evidence="6 8" id="KW-0274">FAD</keyword>
<keyword evidence="5 8" id="KW-0285">Flavoprotein</keyword>
<dbReference type="InterPro" id="IPR009075">
    <property type="entry name" value="AcylCo_DH/oxidase_C"/>
</dbReference>
<evidence type="ECO:0000313" key="12">
    <source>
        <dbReference type="EMBL" id="MBH8594635.1"/>
    </source>
</evidence>
<evidence type="ECO:0000256" key="1">
    <source>
        <dbReference type="ARBA" id="ARBA00001974"/>
    </source>
</evidence>
<keyword evidence="4" id="KW-0101">Branched-chain amino acid catabolism</keyword>
<organism evidence="12 13">
    <name type="scientific">Thermoactinomyces intermedius</name>
    <dbReference type="NCBI Taxonomy" id="2024"/>
    <lineage>
        <taxon>Bacteria</taxon>
        <taxon>Bacillati</taxon>
        <taxon>Bacillota</taxon>
        <taxon>Bacilli</taxon>
        <taxon>Bacillales</taxon>
        <taxon>Thermoactinomycetaceae</taxon>
        <taxon>Thermoactinomyces</taxon>
    </lineage>
</organism>
<dbReference type="PROSITE" id="PS00073">
    <property type="entry name" value="ACYL_COA_DH_2"/>
    <property type="match status" value="1"/>
</dbReference>
<dbReference type="Pfam" id="PF02771">
    <property type="entry name" value="Acyl-CoA_dh_N"/>
    <property type="match status" value="1"/>
</dbReference>
<keyword evidence="7 8" id="KW-0560">Oxidoreductase</keyword>
<dbReference type="InterPro" id="IPR013786">
    <property type="entry name" value="AcylCoA_DH/ox_N"/>
</dbReference>
<comment type="pathway">
    <text evidence="2">Amino-acid degradation; L-valine degradation.</text>
</comment>
<name>A0A8I1A884_THEIN</name>
<dbReference type="FunFam" id="1.10.540.10:FF:000001">
    <property type="entry name" value="Very long-chain-specific acyl-CoA dehydrogenase, mitochondrial"/>
    <property type="match status" value="1"/>
</dbReference>
<evidence type="ECO:0000259" key="10">
    <source>
        <dbReference type="Pfam" id="PF02770"/>
    </source>
</evidence>
<dbReference type="GO" id="GO:0003995">
    <property type="term" value="F:acyl-CoA dehydrogenase activity"/>
    <property type="evidence" value="ECO:0007669"/>
    <property type="project" value="InterPro"/>
</dbReference>
<dbReference type="AlphaFoldDB" id="A0A8I1A884"/>
<dbReference type="PROSITE" id="PS00072">
    <property type="entry name" value="ACYL_COA_DH_1"/>
    <property type="match status" value="1"/>
</dbReference>
<feature type="domain" description="Acyl-CoA dehydrogenase/oxidase N-terminal" evidence="11">
    <location>
        <begin position="6"/>
        <end position="116"/>
    </location>
</feature>
<dbReference type="RefSeq" id="WP_181732010.1">
    <property type="nucleotide sequence ID" value="NZ_JACEIR010000004.1"/>
</dbReference>
<dbReference type="Gene3D" id="1.20.140.10">
    <property type="entry name" value="Butyryl-CoA Dehydrogenase, subunit A, domain 3"/>
    <property type="match status" value="1"/>
</dbReference>
<dbReference type="Proteomes" id="UP000633619">
    <property type="component" value="Unassembled WGS sequence"/>
</dbReference>
<comment type="similarity">
    <text evidence="3 8">Belongs to the acyl-CoA dehydrogenase family.</text>
</comment>
<keyword evidence="13" id="KW-1185">Reference proteome</keyword>
<evidence type="ECO:0000256" key="6">
    <source>
        <dbReference type="ARBA" id="ARBA00022827"/>
    </source>
</evidence>
<dbReference type="SUPFAM" id="SSF47203">
    <property type="entry name" value="Acyl-CoA dehydrogenase C-terminal domain-like"/>
    <property type="match status" value="1"/>
</dbReference>
<dbReference type="GO" id="GO:0050660">
    <property type="term" value="F:flavin adenine dinucleotide binding"/>
    <property type="evidence" value="ECO:0007669"/>
    <property type="project" value="InterPro"/>
</dbReference>
<evidence type="ECO:0000259" key="9">
    <source>
        <dbReference type="Pfam" id="PF00441"/>
    </source>
</evidence>
<dbReference type="InterPro" id="IPR009100">
    <property type="entry name" value="AcylCoA_DH/oxidase_NM_dom_sf"/>
</dbReference>
<protein>
    <submittedName>
        <fullName evidence="12">Acyl-CoA dehydrogenase family protein</fullName>
    </submittedName>
</protein>
<evidence type="ECO:0000256" key="5">
    <source>
        <dbReference type="ARBA" id="ARBA00022630"/>
    </source>
</evidence>
<evidence type="ECO:0000256" key="8">
    <source>
        <dbReference type="RuleBase" id="RU362125"/>
    </source>
</evidence>
<dbReference type="EMBL" id="JAECVW010000002">
    <property type="protein sequence ID" value="MBH8594635.1"/>
    <property type="molecule type" value="Genomic_DNA"/>
</dbReference>
<dbReference type="PANTHER" id="PTHR43884">
    <property type="entry name" value="ACYL-COA DEHYDROGENASE"/>
    <property type="match status" value="1"/>
</dbReference>
<comment type="cofactor">
    <cofactor evidence="1 8">
        <name>FAD</name>
        <dbReference type="ChEBI" id="CHEBI:57692"/>
    </cofactor>
</comment>
<sequence>MITFPDELKQIAKTVKDFVENEVEPYANRIEEEDQVPGHLLEKAKQLGLFGLGIPEEYGGLGLGVTGKCLVLENLGRTHNGFVSIIGAHTGIGSTGIVRLGSRYLKEKYLPDLAAGNKLAAFALTEPEAGSDAAAIKTRAEKKGDRWILNGMKHFITNGPDADLFTVIAVTDPGKGVKGGFTAFAVEKSFPGLKIGAVDKKMGLRGSHTAQIFFEDCEVPEENVIGEVGTGYVSALKILTEGRCTLAARAYGSCQKLIELATEYMKQRVQFGRPIAENQGLQWMLAEMATETEVGRAFNFHVAKKLENGEKAIKEAAMTKYYATETYNRVADRALQIFGGAGYMKETAVERYYRDARITKIYEGTNEIQKNIIASQLLGK</sequence>
<accession>A0A8I1A884</accession>
<dbReference type="Pfam" id="PF02770">
    <property type="entry name" value="Acyl-CoA_dh_M"/>
    <property type="match status" value="1"/>
</dbReference>
<feature type="domain" description="Acyl-CoA oxidase/dehydrogenase middle" evidence="10">
    <location>
        <begin position="121"/>
        <end position="217"/>
    </location>
</feature>